<keyword evidence="1" id="KW-0732">Signal</keyword>
<sequence length="79" mass="8380">MKVIFAFISAVVLLVICTTMVVAFPVAQNEGGVADISKMTVNVGDLADPNKMREAVEDILKKIKDGVSKGVEALPKMSS</sequence>
<organism evidence="2">
    <name type="scientific">Aedes albopictus</name>
    <name type="common">Asian tiger mosquito</name>
    <name type="synonym">Stegomyia albopicta</name>
    <dbReference type="NCBI Taxonomy" id="7160"/>
    <lineage>
        <taxon>Eukaryota</taxon>
        <taxon>Metazoa</taxon>
        <taxon>Ecdysozoa</taxon>
        <taxon>Arthropoda</taxon>
        <taxon>Hexapoda</taxon>
        <taxon>Insecta</taxon>
        <taxon>Pterygota</taxon>
        <taxon>Neoptera</taxon>
        <taxon>Endopterygota</taxon>
        <taxon>Diptera</taxon>
        <taxon>Nematocera</taxon>
        <taxon>Culicoidea</taxon>
        <taxon>Culicidae</taxon>
        <taxon>Culicinae</taxon>
        <taxon>Aedini</taxon>
        <taxon>Aedes</taxon>
        <taxon>Stegomyia</taxon>
    </lineage>
</organism>
<reference evidence="2" key="1">
    <citation type="submission" date="2016-03" db="EMBL/GenBank/DDBJ databases">
        <title>RNAseq analyses of the sensorial organs of adult female Aedes albopictus.</title>
        <authorList>
            <person name="Fabrizio L."/>
            <person name="Ribeiro J.M."/>
            <person name="Arca B."/>
        </authorList>
    </citation>
    <scope>NUCLEOTIDE SEQUENCE</scope>
</reference>
<evidence type="ECO:0000256" key="1">
    <source>
        <dbReference type="SAM" id="SignalP"/>
    </source>
</evidence>
<proteinExistence type="predicted"/>
<feature type="chain" id="PRO_5011964187" evidence="1">
    <location>
        <begin position="24"/>
        <end position="79"/>
    </location>
</feature>
<dbReference type="EMBL" id="GEHC01000705">
    <property type="protein sequence ID" value="JAV46940.1"/>
    <property type="molecule type" value="Transcribed_RNA"/>
</dbReference>
<dbReference type="VEuPathDB" id="VectorBase:AALFPA_061397"/>
<accession>A0A1W7R737</accession>
<protein>
    <submittedName>
        <fullName evidence="2">Putative conserved secreted protein</fullName>
    </submittedName>
</protein>
<name>A0A1W7R737_AEDAL</name>
<dbReference type="VEuPathDB" id="VectorBase:AALC636_026139"/>
<dbReference type="VEuPathDB" id="VectorBase:AALF021498"/>
<feature type="signal peptide" evidence="1">
    <location>
        <begin position="1"/>
        <end position="23"/>
    </location>
</feature>
<evidence type="ECO:0000313" key="2">
    <source>
        <dbReference type="EMBL" id="JAV46940.1"/>
    </source>
</evidence>
<dbReference type="AlphaFoldDB" id="A0A1W7R737"/>